<proteinExistence type="inferred from homology"/>
<evidence type="ECO:0000313" key="10">
    <source>
        <dbReference type="EMBL" id="ATH95674.1"/>
    </source>
</evidence>
<keyword evidence="2" id="KW-1003">Cell membrane</keyword>
<feature type="domain" description="MacB-like periplasmic core" evidence="9">
    <location>
        <begin position="30"/>
        <end position="276"/>
    </location>
</feature>
<feature type="transmembrane region" description="Helical" evidence="7">
    <location>
        <begin position="429"/>
        <end position="449"/>
    </location>
</feature>
<gene>
    <name evidence="10" type="ORF">COP05_00070</name>
    <name evidence="11" type="ORF">COP05_10885</name>
</gene>
<reference evidence="10" key="2">
    <citation type="submission" date="2017-09" db="EMBL/GenBank/DDBJ databases">
        <authorList>
            <person name="Yu W.S."/>
            <person name="Kim M.-h."/>
            <person name="Kim J.-K."/>
            <person name="Lee K.-M."/>
            <person name="Hwang K.-J."/>
        </authorList>
    </citation>
    <scope>NUCLEOTIDE SEQUENCE</scope>
    <source>
        <strain evidence="10">32T</strain>
    </source>
</reference>
<evidence type="ECO:0000313" key="11">
    <source>
        <dbReference type="EMBL" id="ATH97508.1"/>
    </source>
</evidence>
<comment type="subcellular location">
    <subcellularLocation>
        <location evidence="1">Cell membrane</location>
        <topology evidence="1">Multi-pass membrane protein</topology>
    </subcellularLocation>
</comment>
<evidence type="ECO:0000313" key="12">
    <source>
        <dbReference type="Proteomes" id="UP000815698"/>
    </source>
</evidence>
<evidence type="ECO:0000256" key="6">
    <source>
        <dbReference type="ARBA" id="ARBA00038076"/>
    </source>
</evidence>
<feature type="transmembrane region" description="Helical" evidence="7">
    <location>
        <begin position="314"/>
        <end position="332"/>
    </location>
</feature>
<dbReference type="EMBL" id="CP023482">
    <property type="protein sequence ID" value="ATH95674.1"/>
    <property type="molecule type" value="Genomic_DNA"/>
</dbReference>
<evidence type="ECO:0000256" key="5">
    <source>
        <dbReference type="ARBA" id="ARBA00023136"/>
    </source>
</evidence>
<keyword evidence="12" id="KW-1185">Reference proteome</keyword>
<dbReference type="EMBL" id="CP023482">
    <property type="protein sequence ID" value="ATH97508.1"/>
    <property type="molecule type" value="Genomic_DNA"/>
</dbReference>
<organism evidence="10 12">
    <name type="scientific">Dermabacter jinjuensis</name>
    <dbReference type="NCBI Taxonomy" id="1667168"/>
    <lineage>
        <taxon>Bacteria</taxon>
        <taxon>Bacillati</taxon>
        <taxon>Actinomycetota</taxon>
        <taxon>Actinomycetes</taxon>
        <taxon>Micrococcales</taxon>
        <taxon>Dermabacteraceae</taxon>
        <taxon>Dermabacter</taxon>
    </lineage>
</organism>
<keyword evidence="4 7" id="KW-1133">Transmembrane helix</keyword>
<name>A0ABM6PJZ3_9MICO</name>
<reference evidence="10 12" key="1">
    <citation type="journal article" date="2016" name="Int. J. Syst. Evol. Microbiol.">
        <title>Dermabacter jinjuensis sp. nov., a novel species of the genus Dermabacter isolated from a clinical specimen.</title>
        <authorList>
            <person name="Park Y.K."/>
            <person name="Lee K.M."/>
            <person name="Lee W.K."/>
            <person name="Cho M.J."/>
            <person name="Lee H.S."/>
            <person name="Cho Y.G."/>
            <person name="Lee Y.C."/>
            <person name="Lee W.K."/>
            <person name="Seong W.K."/>
            <person name="Hwang K.J."/>
        </authorList>
    </citation>
    <scope>NUCLEOTIDE SEQUENCE [LARGE SCALE GENOMIC DNA]</scope>
    <source>
        <strain evidence="10 12">32T</strain>
    </source>
</reference>
<keyword evidence="5 7" id="KW-0472">Membrane</keyword>
<evidence type="ECO:0000259" key="9">
    <source>
        <dbReference type="Pfam" id="PF12704"/>
    </source>
</evidence>
<dbReference type="PANTHER" id="PTHR30572">
    <property type="entry name" value="MEMBRANE COMPONENT OF TRANSPORTER-RELATED"/>
    <property type="match status" value="1"/>
</dbReference>
<dbReference type="InterPro" id="IPR025857">
    <property type="entry name" value="MacB_PCD"/>
</dbReference>
<feature type="domain" description="ABC3 transporter permease C-terminal" evidence="8">
    <location>
        <begin position="316"/>
        <end position="453"/>
    </location>
</feature>
<sequence>MLPSGKDRSVSSFGRAWRYVSRQRVKSFIILGIFAAMMSALMVTGSVTRAADAAGAQVDRRTGAGFVLQNNPQFNQGTPRGAGTVKGADIEKIAKLKNVESYVARQNVTADLVGANVKKLDHNEYDEQKEKQFGNAANVWGVNGSELENSFRGGALTLTQGRHLRSGDSHKALIHEDLAKANGLKVGDEITVKGNQFDVDNQNKSTTEVKTEIVGLFSGNNPRPVAQRSELFANTLFTDLNTTRELYGWTAKTEIYQDANFFVKKGAELKTVAEEASHLGIDWRNYQLAPSTQYLAGITGAVDGVRSIMNGAKIATFVLAIALLSLMLFLWLGERKKETGVLLSVGTTKGGMLRQYWMELGLIAIPAIGISYLVSTFIAQSIGSSVLGSVNSSAKNGFAPGQQAGADLESSSALKTLDSLHVSLGNQDVAYVAIAAAVVIIVCVLLAALPMLRTAPKKLLVALK</sequence>
<dbReference type="Pfam" id="PF12704">
    <property type="entry name" value="MacB_PCD"/>
    <property type="match status" value="1"/>
</dbReference>
<keyword evidence="3 7" id="KW-0812">Transmembrane</keyword>
<evidence type="ECO:0000256" key="2">
    <source>
        <dbReference type="ARBA" id="ARBA00022475"/>
    </source>
</evidence>
<protein>
    <submittedName>
        <fullName evidence="10">ABC transporter permease</fullName>
    </submittedName>
</protein>
<evidence type="ECO:0000256" key="4">
    <source>
        <dbReference type="ARBA" id="ARBA00022989"/>
    </source>
</evidence>
<dbReference type="PANTHER" id="PTHR30572:SF9">
    <property type="entry name" value="ABC TRANSPORTER PERMEASE PROTEIN"/>
    <property type="match status" value="1"/>
</dbReference>
<accession>A0ABM6PJZ3</accession>
<dbReference type="InterPro" id="IPR003838">
    <property type="entry name" value="ABC3_permease_C"/>
</dbReference>
<dbReference type="InterPro" id="IPR050250">
    <property type="entry name" value="Macrolide_Exporter_MacB"/>
</dbReference>
<evidence type="ECO:0000259" key="8">
    <source>
        <dbReference type="Pfam" id="PF02687"/>
    </source>
</evidence>
<evidence type="ECO:0000256" key="3">
    <source>
        <dbReference type="ARBA" id="ARBA00022692"/>
    </source>
</evidence>
<evidence type="ECO:0000256" key="1">
    <source>
        <dbReference type="ARBA" id="ARBA00004651"/>
    </source>
</evidence>
<dbReference type="Proteomes" id="UP000815698">
    <property type="component" value="Chromosome"/>
</dbReference>
<evidence type="ECO:0000256" key="7">
    <source>
        <dbReference type="SAM" id="Phobius"/>
    </source>
</evidence>
<feature type="transmembrane region" description="Helical" evidence="7">
    <location>
        <begin position="28"/>
        <end position="47"/>
    </location>
</feature>
<dbReference type="Pfam" id="PF02687">
    <property type="entry name" value="FtsX"/>
    <property type="match status" value="1"/>
</dbReference>
<feature type="transmembrane region" description="Helical" evidence="7">
    <location>
        <begin position="360"/>
        <end position="382"/>
    </location>
</feature>
<comment type="similarity">
    <text evidence="6">Belongs to the ABC-4 integral membrane protein family.</text>
</comment>